<dbReference type="InterPro" id="IPR039426">
    <property type="entry name" value="TonB-dep_rcpt-like"/>
</dbReference>
<dbReference type="InterPro" id="IPR036942">
    <property type="entry name" value="Beta-barrel_TonB_sf"/>
</dbReference>
<name>A0A6A4RJM6_9RHOB</name>
<evidence type="ECO:0000256" key="3">
    <source>
        <dbReference type="ARBA" id="ARBA00022448"/>
    </source>
</evidence>
<evidence type="ECO:0000256" key="4">
    <source>
        <dbReference type="ARBA" id="ARBA00022452"/>
    </source>
</evidence>
<evidence type="ECO:0000259" key="11">
    <source>
        <dbReference type="Pfam" id="PF00593"/>
    </source>
</evidence>
<evidence type="ECO:0000259" key="12">
    <source>
        <dbReference type="Pfam" id="PF07715"/>
    </source>
</evidence>
<feature type="domain" description="TonB-dependent receptor plug" evidence="12">
    <location>
        <begin position="53"/>
        <end position="164"/>
    </location>
</feature>
<evidence type="ECO:0000256" key="2">
    <source>
        <dbReference type="ARBA" id="ARBA00009810"/>
    </source>
</evidence>
<keyword evidence="7 9" id="KW-0472">Membrane</keyword>
<dbReference type="Gene3D" id="2.170.130.10">
    <property type="entry name" value="TonB-dependent receptor, plug domain"/>
    <property type="match status" value="1"/>
</dbReference>
<keyword evidence="6 10" id="KW-0798">TonB box</keyword>
<evidence type="ECO:0000313" key="13">
    <source>
        <dbReference type="EMBL" id="KAE9631676.1"/>
    </source>
</evidence>
<feature type="domain" description="TonB-dependent receptor-like beta-barrel" evidence="11">
    <location>
        <begin position="254"/>
        <end position="636"/>
    </location>
</feature>
<proteinExistence type="inferred from homology"/>
<dbReference type="RefSeq" id="WP_158977603.1">
    <property type="nucleotide sequence ID" value="NZ_WSFO01000002.1"/>
</dbReference>
<keyword evidence="5 9" id="KW-0812">Transmembrane</keyword>
<dbReference type="Pfam" id="PF00593">
    <property type="entry name" value="TonB_dep_Rec_b-barrel"/>
    <property type="match status" value="1"/>
</dbReference>
<dbReference type="AlphaFoldDB" id="A0A6A4RJM6"/>
<dbReference type="PANTHER" id="PTHR30069:SF41">
    <property type="entry name" value="HEME_HEMOPEXIN UTILIZATION PROTEIN C"/>
    <property type="match status" value="1"/>
</dbReference>
<organism evidence="13 14">
    <name type="scientific">Parasedimentitalea maritima</name>
    <dbReference type="NCBI Taxonomy" id="2578117"/>
    <lineage>
        <taxon>Bacteria</taxon>
        <taxon>Pseudomonadati</taxon>
        <taxon>Pseudomonadota</taxon>
        <taxon>Alphaproteobacteria</taxon>
        <taxon>Rhodobacterales</taxon>
        <taxon>Paracoccaceae</taxon>
        <taxon>Parasedimentitalea</taxon>
    </lineage>
</organism>
<comment type="similarity">
    <text evidence="2 9 10">Belongs to the TonB-dependent receptor family.</text>
</comment>
<gene>
    <name evidence="13" type="ORF">GP644_05025</name>
</gene>
<protein>
    <submittedName>
        <fullName evidence="13">TonB-dependent receptor</fullName>
    </submittedName>
</protein>
<keyword evidence="13" id="KW-0675">Receptor</keyword>
<evidence type="ECO:0000256" key="8">
    <source>
        <dbReference type="ARBA" id="ARBA00023237"/>
    </source>
</evidence>
<sequence length="663" mass="71022">MRGHGLGWNLLGTVSSLSLMIVNAAPLVAQDADEGFLGVIELGDSKREVQVGTATALTVINQEEIDDRQAGTIAELIDSVPGVTLVNGNTPQGSGINIRGFGANGTYGTDSKVLVVVDGATTGAEELYRIGNQLFTDPELYSEVSVIRGTVGSFEFGSGVVGGVVQLETKNASDFTGGEIGVRLRQTLEATSNGAGFASSTIAAWQPTDNLEFLFNNTVRDQDDYKTSDGTVVTNSKFRMPSYLMKGRYTFGDDNAHAITLSYNDSTTDEKDVPYDTFGTTGGSFGNVDRKTHSKIAVLQYDYSPSGSDLIDLSVNLSRSEQAIEQTCLPATAPFGCFSVVDADHNYETTKLTIKNTAYFLTGSVEHNLRAGIEFSQRDRLDAPSAPGGSDKRIALFAVDEILVNQNLTLTPALRYETQDIEGDTAPNNASYSNDALMGGLSARYEFDSGFAVFASAAYTEMMPIIDDLGTPLFMTQPEKSRTYEGGVSYTQGDLFSTGDALQVKANIYQTYVWDVTSYSNVANIDVKGVELEASYSHANGFYADFNATSADGTSKNSAGVGSKWIYAPETSARLTLGKRFGEALDVSWELVAAQSTTGVGNIALAGYGVNNLRATYRPQSGALKGAEFRFGVENILDATYQSQLSTRVAPGRNFKLTMAKTF</sequence>
<keyword evidence="3 9" id="KW-0813">Transport</keyword>
<dbReference type="GO" id="GO:0015344">
    <property type="term" value="F:siderophore uptake transmembrane transporter activity"/>
    <property type="evidence" value="ECO:0007669"/>
    <property type="project" value="TreeGrafter"/>
</dbReference>
<evidence type="ECO:0000313" key="14">
    <source>
        <dbReference type="Proteomes" id="UP000441586"/>
    </source>
</evidence>
<dbReference type="Pfam" id="PF07715">
    <property type="entry name" value="Plug"/>
    <property type="match status" value="1"/>
</dbReference>
<comment type="subcellular location">
    <subcellularLocation>
        <location evidence="1 9">Cell outer membrane</location>
        <topology evidence="1 9">Multi-pass membrane protein</topology>
    </subcellularLocation>
</comment>
<dbReference type="InterPro" id="IPR000531">
    <property type="entry name" value="Beta-barrel_TonB"/>
</dbReference>
<dbReference type="PROSITE" id="PS52016">
    <property type="entry name" value="TONB_DEPENDENT_REC_3"/>
    <property type="match status" value="1"/>
</dbReference>
<keyword evidence="4 9" id="KW-1134">Transmembrane beta strand</keyword>
<keyword evidence="8 9" id="KW-0998">Cell outer membrane</keyword>
<dbReference type="CDD" id="cd01347">
    <property type="entry name" value="ligand_gated_channel"/>
    <property type="match status" value="1"/>
</dbReference>
<dbReference type="PANTHER" id="PTHR30069">
    <property type="entry name" value="TONB-DEPENDENT OUTER MEMBRANE RECEPTOR"/>
    <property type="match status" value="1"/>
</dbReference>
<comment type="caution">
    <text evidence="13">The sequence shown here is derived from an EMBL/GenBank/DDBJ whole genome shotgun (WGS) entry which is preliminary data.</text>
</comment>
<dbReference type="GO" id="GO:0044718">
    <property type="term" value="P:siderophore transmembrane transport"/>
    <property type="evidence" value="ECO:0007669"/>
    <property type="project" value="TreeGrafter"/>
</dbReference>
<evidence type="ECO:0000256" key="1">
    <source>
        <dbReference type="ARBA" id="ARBA00004571"/>
    </source>
</evidence>
<evidence type="ECO:0000256" key="5">
    <source>
        <dbReference type="ARBA" id="ARBA00022692"/>
    </source>
</evidence>
<dbReference type="InterPro" id="IPR037066">
    <property type="entry name" value="Plug_dom_sf"/>
</dbReference>
<evidence type="ECO:0000256" key="10">
    <source>
        <dbReference type="RuleBase" id="RU003357"/>
    </source>
</evidence>
<dbReference type="GO" id="GO:0009279">
    <property type="term" value="C:cell outer membrane"/>
    <property type="evidence" value="ECO:0007669"/>
    <property type="project" value="UniProtKB-SubCell"/>
</dbReference>
<evidence type="ECO:0000256" key="7">
    <source>
        <dbReference type="ARBA" id="ARBA00023136"/>
    </source>
</evidence>
<evidence type="ECO:0000256" key="6">
    <source>
        <dbReference type="ARBA" id="ARBA00023077"/>
    </source>
</evidence>
<dbReference type="InterPro" id="IPR012910">
    <property type="entry name" value="Plug_dom"/>
</dbReference>
<dbReference type="SUPFAM" id="SSF56935">
    <property type="entry name" value="Porins"/>
    <property type="match status" value="1"/>
</dbReference>
<reference evidence="13 14" key="1">
    <citation type="submission" date="2019-12" db="EMBL/GenBank/DDBJ databases">
        <authorList>
            <person name="Zhang Y.-J."/>
        </authorList>
    </citation>
    <scope>NUCLEOTIDE SEQUENCE [LARGE SCALE GENOMIC DNA]</scope>
    <source>
        <strain evidence="13 14">H18S-6</strain>
    </source>
</reference>
<accession>A0A6A4RJM6</accession>
<evidence type="ECO:0000256" key="9">
    <source>
        <dbReference type="PROSITE-ProRule" id="PRU01360"/>
    </source>
</evidence>
<dbReference type="EMBL" id="WSFO01000002">
    <property type="protein sequence ID" value="KAE9631676.1"/>
    <property type="molecule type" value="Genomic_DNA"/>
</dbReference>
<dbReference type="Gene3D" id="2.40.170.20">
    <property type="entry name" value="TonB-dependent receptor, beta-barrel domain"/>
    <property type="match status" value="1"/>
</dbReference>
<dbReference type="Proteomes" id="UP000441586">
    <property type="component" value="Unassembled WGS sequence"/>
</dbReference>